<feature type="region of interest" description="Disordered" evidence="1">
    <location>
        <begin position="119"/>
        <end position="337"/>
    </location>
</feature>
<dbReference type="GeneID" id="20817266"/>
<evidence type="ECO:0000256" key="2">
    <source>
        <dbReference type="SAM" id="SignalP"/>
    </source>
</evidence>
<feature type="chain" id="PRO_5004840499" evidence="2">
    <location>
        <begin position="18"/>
        <end position="376"/>
    </location>
</feature>
<dbReference type="OrthoDB" id="79887at2759"/>
<feature type="compositionally biased region" description="Low complexity" evidence="1">
    <location>
        <begin position="122"/>
        <end position="173"/>
    </location>
</feature>
<feature type="signal peptide" evidence="2">
    <location>
        <begin position="1"/>
        <end position="17"/>
    </location>
</feature>
<feature type="compositionally biased region" description="Low complexity" evidence="1">
    <location>
        <begin position="181"/>
        <end position="199"/>
    </location>
</feature>
<sequence length="376" mass="39294">MQTFVAGILLASVAVHGTQVYQPGIFICDTWKAWKCFDDLFTPVRWNANGYDVECMSVDGMTCVTTLTVNACLQLKAQPPTVTKPIVCPSNVAAAEASVVAWCKTAKDRLKYLDQVTSEYQPRSTTLSPTTAPSSPPRGTTATPSSSATPATTPPSSGAPTTTKPVTSNTTPKPTLPSTPPTTTNKTPTTQSPATTKPSTPGPYVDPSKPFASTLVPTTHKPTKPVHPTFGPFPNTATPTTTKATSATPAPATTKPTTSSLAPTTTKSVSSTPAPATTKPTSSTPSPSTTQPSSTTHKPTKPVQPTFTPPTTTKPTSATPAPATTKPTTSSLAPTTTKSHYPAIFDYPQANKTSTANVHTTYHHEAYVCHTCACYD</sequence>
<keyword evidence="2" id="KW-0732">Signal</keyword>
<dbReference type="AlphaFoldDB" id="W4FQ17"/>
<dbReference type="EMBL" id="KI913181">
    <property type="protein sequence ID" value="ETV68929.1"/>
    <property type="molecule type" value="Genomic_DNA"/>
</dbReference>
<organism evidence="3">
    <name type="scientific">Aphanomyces astaci</name>
    <name type="common">Crayfish plague agent</name>
    <dbReference type="NCBI Taxonomy" id="112090"/>
    <lineage>
        <taxon>Eukaryota</taxon>
        <taxon>Sar</taxon>
        <taxon>Stramenopiles</taxon>
        <taxon>Oomycota</taxon>
        <taxon>Saprolegniomycetes</taxon>
        <taxon>Saprolegniales</taxon>
        <taxon>Verrucalvaceae</taxon>
        <taxon>Aphanomyces</taxon>
    </lineage>
</organism>
<reference evidence="3" key="1">
    <citation type="submission" date="2013-12" db="EMBL/GenBank/DDBJ databases">
        <title>The Genome Sequence of Aphanomyces astaci APO3.</title>
        <authorList>
            <consortium name="The Broad Institute Genomics Platform"/>
            <person name="Russ C."/>
            <person name="Tyler B."/>
            <person name="van West P."/>
            <person name="Dieguez-Uribeondo J."/>
            <person name="Young S.K."/>
            <person name="Zeng Q."/>
            <person name="Gargeya S."/>
            <person name="Fitzgerald M."/>
            <person name="Abouelleil A."/>
            <person name="Alvarado L."/>
            <person name="Chapman S.B."/>
            <person name="Gainer-Dewar J."/>
            <person name="Goldberg J."/>
            <person name="Griggs A."/>
            <person name="Gujja S."/>
            <person name="Hansen M."/>
            <person name="Howarth C."/>
            <person name="Imamovic A."/>
            <person name="Ireland A."/>
            <person name="Larimer J."/>
            <person name="McCowan C."/>
            <person name="Murphy C."/>
            <person name="Pearson M."/>
            <person name="Poon T.W."/>
            <person name="Priest M."/>
            <person name="Roberts A."/>
            <person name="Saif S."/>
            <person name="Shea T."/>
            <person name="Sykes S."/>
            <person name="Wortman J."/>
            <person name="Nusbaum C."/>
            <person name="Birren B."/>
        </authorList>
    </citation>
    <scope>NUCLEOTIDE SEQUENCE [LARGE SCALE GENOMIC DNA]</scope>
    <source>
        <strain evidence="3">APO3</strain>
    </source>
</reference>
<dbReference type="VEuPathDB" id="FungiDB:H257_15270"/>
<feature type="compositionally biased region" description="Low complexity" evidence="1">
    <location>
        <begin position="236"/>
        <end position="337"/>
    </location>
</feature>
<name>W4FQ17_APHAT</name>
<dbReference type="STRING" id="112090.W4FQ17"/>
<proteinExistence type="predicted"/>
<evidence type="ECO:0000256" key="1">
    <source>
        <dbReference type="SAM" id="MobiDB-lite"/>
    </source>
</evidence>
<gene>
    <name evidence="3" type="ORF">H257_15270</name>
</gene>
<dbReference type="RefSeq" id="XP_009841606.1">
    <property type="nucleotide sequence ID" value="XM_009843304.1"/>
</dbReference>
<accession>W4FQ17</accession>
<protein>
    <submittedName>
        <fullName evidence="3">Uncharacterized protein</fullName>
    </submittedName>
</protein>
<evidence type="ECO:0000313" key="3">
    <source>
        <dbReference type="EMBL" id="ETV68929.1"/>
    </source>
</evidence>